<evidence type="ECO:0008006" key="6">
    <source>
        <dbReference type="Google" id="ProtNLM"/>
    </source>
</evidence>
<keyword evidence="2 3" id="KW-0175">Coiled coil</keyword>
<evidence type="ECO:0000256" key="2">
    <source>
        <dbReference type="ARBA" id="ARBA00023054"/>
    </source>
</evidence>
<comment type="similarity">
    <text evidence="1">Belongs to the WEB family.</text>
</comment>
<proteinExistence type="inferred from homology"/>
<name>A0A8J5GN71_ZINOF</name>
<reference evidence="4 5" key="1">
    <citation type="submission" date="2020-08" db="EMBL/GenBank/DDBJ databases">
        <title>Plant Genome Project.</title>
        <authorList>
            <person name="Zhang R.-G."/>
        </authorList>
    </citation>
    <scope>NUCLEOTIDE SEQUENCE [LARGE SCALE GENOMIC DNA]</scope>
    <source>
        <tissue evidence="4">Rhizome</tissue>
    </source>
</reference>
<evidence type="ECO:0000313" key="4">
    <source>
        <dbReference type="EMBL" id="KAG6510498.1"/>
    </source>
</evidence>
<dbReference type="GO" id="GO:0005829">
    <property type="term" value="C:cytosol"/>
    <property type="evidence" value="ECO:0007669"/>
    <property type="project" value="TreeGrafter"/>
</dbReference>
<organism evidence="4 5">
    <name type="scientific">Zingiber officinale</name>
    <name type="common">Ginger</name>
    <name type="synonym">Amomum zingiber</name>
    <dbReference type="NCBI Taxonomy" id="94328"/>
    <lineage>
        <taxon>Eukaryota</taxon>
        <taxon>Viridiplantae</taxon>
        <taxon>Streptophyta</taxon>
        <taxon>Embryophyta</taxon>
        <taxon>Tracheophyta</taxon>
        <taxon>Spermatophyta</taxon>
        <taxon>Magnoliopsida</taxon>
        <taxon>Liliopsida</taxon>
        <taxon>Zingiberales</taxon>
        <taxon>Zingiberaceae</taxon>
        <taxon>Zingiber</taxon>
    </lineage>
</organism>
<evidence type="ECO:0000256" key="1">
    <source>
        <dbReference type="ARBA" id="ARBA00005485"/>
    </source>
</evidence>
<dbReference type="GO" id="GO:0009903">
    <property type="term" value="P:chloroplast avoidance movement"/>
    <property type="evidence" value="ECO:0007669"/>
    <property type="project" value="TreeGrafter"/>
</dbReference>
<comment type="caution">
    <text evidence="4">The sequence shown here is derived from an EMBL/GenBank/DDBJ whole genome shotgun (WGS) entry which is preliminary data.</text>
</comment>
<dbReference type="Proteomes" id="UP000734854">
    <property type="component" value="Unassembled WGS sequence"/>
</dbReference>
<dbReference type="PANTHER" id="PTHR32054">
    <property type="entry name" value="HEAVY CHAIN, PUTATIVE, EXPRESSED-RELATED-RELATED"/>
    <property type="match status" value="1"/>
</dbReference>
<accession>A0A8J5GN71</accession>
<keyword evidence="5" id="KW-1185">Reference proteome</keyword>
<dbReference type="PANTHER" id="PTHR32054:SF9">
    <property type="entry name" value="OS04G0116200 PROTEIN"/>
    <property type="match status" value="1"/>
</dbReference>
<gene>
    <name evidence="4" type="ORF">ZIOFF_028522</name>
</gene>
<evidence type="ECO:0000313" key="5">
    <source>
        <dbReference type="Proteomes" id="UP000734854"/>
    </source>
</evidence>
<feature type="coiled-coil region" evidence="3">
    <location>
        <begin position="117"/>
        <end position="165"/>
    </location>
</feature>
<protein>
    <recommendedName>
        <fullName evidence="6">WEB family protein</fullName>
    </recommendedName>
</protein>
<sequence>MVKLNFDLGHEASGNIVADDDMIWTSQFLVNTEANDNTRGGEEARYEEDRIMGSNGGEHQRGVGAMAEIDTSAPFASVKEAIMLFGEKVLVGEIYANRLNQFHASTASKNDHERTRLTSVIAELEEAKHKLDKANEERSQLKCYLSSLHAELENTKLELAQLKAEDDHEKRIKDIEVEIEVENVNNHSVEFQKRRCVTFADPPVVLEEQVLLERQGSVMKKKNKKKKQQLLPLIAGLFAKKKEQQYD</sequence>
<dbReference type="AlphaFoldDB" id="A0A8J5GN71"/>
<dbReference type="EMBL" id="JACMSC010000008">
    <property type="protein sequence ID" value="KAG6510498.1"/>
    <property type="molecule type" value="Genomic_DNA"/>
</dbReference>
<evidence type="ECO:0000256" key="3">
    <source>
        <dbReference type="SAM" id="Coils"/>
    </source>
</evidence>
<dbReference type="GO" id="GO:0009904">
    <property type="term" value="P:chloroplast accumulation movement"/>
    <property type="evidence" value="ECO:0007669"/>
    <property type="project" value="TreeGrafter"/>
</dbReference>